<dbReference type="EMBL" id="BART01010083">
    <property type="protein sequence ID" value="GAG84887.1"/>
    <property type="molecule type" value="Genomic_DNA"/>
</dbReference>
<protein>
    <recommendedName>
        <fullName evidence="2">Zinc-ribbon domain-containing protein</fullName>
    </recommendedName>
</protein>
<evidence type="ECO:0008006" key="2">
    <source>
        <dbReference type="Google" id="ProtNLM"/>
    </source>
</evidence>
<organism evidence="1">
    <name type="scientific">marine sediment metagenome</name>
    <dbReference type="NCBI Taxonomy" id="412755"/>
    <lineage>
        <taxon>unclassified sequences</taxon>
        <taxon>metagenomes</taxon>
        <taxon>ecological metagenomes</taxon>
    </lineage>
</organism>
<dbReference type="AlphaFoldDB" id="X1BUQ9"/>
<name>X1BUQ9_9ZZZZ</name>
<sequence length="80" mass="9304">SQQQKEYDRKTADAISLKEYRRKVEYSQKCKLELEAKTDSEEVPKTIERTIEKIVLIICRYCGAKTEQGITKCQKCSAEL</sequence>
<feature type="non-terminal residue" evidence="1">
    <location>
        <position position="1"/>
    </location>
</feature>
<reference evidence="1" key="1">
    <citation type="journal article" date="2014" name="Front. Microbiol.">
        <title>High frequency of phylogenetically diverse reductive dehalogenase-homologous genes in deep subseafloor sedimentary metagenomes.</title>
        <authorList>
            <person name="Kawai M."/>
            <person name="Futagami T."/>
            <person name="Toyoda A."/>
            <person name="Takaki Y."/>
            <person name="Nishi S."/>
            <person name="Hori S."/>
            <person name="Arai W."/>
            <person name="Tsubouchi T."/>
            <person name="Morono Y."/>
            <person name="Uchiyama I."/>
            <person name="Ito T."/>
            <person name="Fujiyama A."/>
            <person name="Inagaki F."/>
            <person name="Takami H."/>
        </authorList>
    </citation>
    <scope>NUCLEOTIDE SEQUENCE</scope>
    <source>
        <strain evidence="1">Expedition CK06-06</strain>
    </source>
</reference>
<evidence type="ECO:0000313" key="1">
    <source>
        <dbReference type="EMBL" id="GAG84887.1"/>
    </source>
</evidence>
<gene>
    <name evidence="1" type="ORF">S01H4_22102</name>
</gene>
<accession>X1BUQ9</accession>
<comment type="caution">
    <text evidence="1">The sequence shown here is derived from an EMBL/GenBank/DDBJ whole genome shotgun (WGS) entry which is preliminary data.</text>
</comment>
<proteinExistence type="predicted"/>